<reference evidence="3 4" key="1">
    <citation type="submission" date="2020-10" db="EMBL/GenBank/DDBJ databases">
        <title>The Coptis chinensis genome and diversification of protoberbering-type alkaloids.</title>
        <authorList>
            <person name="Wang B."/>
            <person name="Shu S."/>
            <person name="Song C."/>
            <person name="Liu Y."/>
        </authorList>
    </citation>
    <scope>NUCLEOTIDE SEQUENCE [LARGE SCALE GENOMIC DNA]</scope>
    <source>
        <strain evidence="3">HL-2020</strain>
        <tissue evidence="3">Leaf</tissue>
    </source>
</reference>
<dbReference type="OrthoDB" id="291792at2759"/>
<dbReference type="EMBL" id="JADFTS010000001">
    <property type="protein sequence ID" value="KAF9626241.1"/>
    <property type="molecule type" value="Genomic_DNA"/>
</dbReference>
<keyword evidence="2" id="KW-0812">Transmembrane</keyword>
<evidence type="ECO:0000313" key="3">
    <source>
        <dbReference type="EMBL" id="KAF9626241.1"/>
    </source>
</evidence>
<dbReference type="AlphaFoldDB" id="A0A835IZG9"/>
<feature type="region of interest" description="Disordered" evidence="1">
    <location>
        <begin position="1"/>
        <end position="24"/>
    </location>
</feature>
<name>A0A835IZG9_9MAGN</name>
<keyword evidence="4" id="KW-1185">Reference proteome</keyword>
<evidence type="ECO:0000256" key="2">
    <source>
        <dbReference type="SAM" id="Phobius"/>
    </source>
</evidence>
<keyword evidence="2" id="KW-0472">Membrane</keyword>
<keyword evidence="2" id="KW-1133">Transmembrane helix</keyword>
<accession>A0A835IZG9</accession>
<feature type="transmembrane region" description="Helical" evidence="2">
    <location>
        <begin position="32"/>
        <end position="51"/>
    </location>
</feature>
<evidence type="ECO:0000256" key="1">
    <source>
        <dbReference type="SAM" id="MobiDB-lite"/>
    </source>
</evidence>
<organism evidence="3 4">
    <name type="scientific">Coptis chinensis</name>
    <dbReference type="NCBI Taxonomy" id="261450"/>
    <lineage>
        <taxon>Eukaryota</taxon>
        <taxon>Viridiplantae</taxon>
        <taxon>Streptophyta</taxon>
        <taxon>Embryophyta</taxon>
        <taxon>Tracheophyta</taxon>
        <taxon>Spermatophyta</taxon>
        <taxon>Magnoliopsida</taxon>
        <taxon>Ranunculales</taxon>
        <taxon>Ranunculaceae</taxon>
        <taxon>Coptidoideae</taxon>
        <taxon>Coptis</taxon>
    </lineage>
</organism>
<dbReference type="Proteomes" id="UP000631114">
    <property type="component" value="Unassembled WGS sequence"/>
</dbReference>
<sequence length="82" mass="8741">MDVNETENVDGGNSSHLVARDGSGDNNDGEGFAIGAGLKGGLAVFSILARLKSRRNISYVRKSVGMLSNGKAELLLWLVKRH</sequence>
<proteinExistence type="predicted"/>
<comment type="caution">
    <text evidence="3">The sequence shown here is derived from an EMBL/GenBank/DDBJ whole genome shotgun (WGS) entry which is preliminary data.</text>
</comment>
<protein>
    <submittedName>
        <fullName evidence="3">Uncharacterized protein</fullName>
    </submittedName>
</protein>
<gene>
    <name evidence="3" type="ORF">IFM89_031368</name>
</gene>
<evidence type="ECO:0000313" key="4">
    <source>
        <dbReference type="Proteomes" id="UP000631114"/>
    </source>
</evidence>